<dbReference type="SUPFAM" id="SSF52540">
    <property type="entry name" value="P-loop containing nucleoside triphosphate hydrolases"/>
    <property type="match status" value="1"/>
</dbReference>
<comment type="caution">
    <text evidence="5">The sequence shown here is derived from an EMBL/GenBank/DDBJ whole genome shotgun (WGS) entry which is preliminary data.</text>
</comment>
<evidence type="ECO:0000256" key="2">
    <source>
        <dbReference type="ARBA" id="ARBA00022741"/>
    </source>
</evidence>
<reference evidence="5 6" key="1">
    <citation type="submission" date="2019-11" db="EMBL/GenBank/DDBJ databases">
        <title>Acidiferrimicrobium australis gen. nov., sp. nov., an acidophilic and obligately heterotrophic, member of the Actinobacteria that catalyses dissimilatory oxido- reduction of iron isolated from metal-rich acidic water in Chile.</title>
        <authorList>
            <person name="Gonzalez D."/>
            <person name="Huber K."/>
            <person name="Hedrich S."/>
            <person name="Rojas-Villalobos C."/>
            <person name="Quatrini R."/>
            <person name="Dinamarca M.A."/>
            <person name="Schwarz A."/>
            <person name="Canales C."/>
            <person name="Nancucheo I."/>
        </authorList>
    </citation>
    <scope>NUCLEOTIDE SEQUENCE [LARGE SCALE GENOMIC DNA]</scope>
    <source>
        <strain evidence="5 6">USS-CCA1</strain>
    </source>
</reference>
<evidence type="ECO:0000256" key="1">
    <source>
        <dbReference type="ARBA" id="ARBA00022448"/>
    </source>
</evidence>
<evidence type="ECO:0000259" key="4">
    <source>
        <dbReference type="PROSITE" id="PS50893"/>
    </source>
</evidence>
<evidence type="ECO:0000313" key="5">
    <source>
        <dbReference type="EMBL" id="MST34642.1"/>
    </source>
</evidence>
<dbReference type="Pfam" id="PF00005">
    <property type="entry name" value="ABC_tran"/>
    <property type="match status" value="1"/>
</dbReference>
<dbReference type="CDD" id="cd03219">
    <property type="entry name" value="ABC_Mj1267_LivG_branched"/>
    <property type="match status" value="1"/>
</dbReference>
<dbReference type="PANTHER" id="PTHR45772">
    <property type="entry name" value="CONSERVED COMPONENT OF ABC TRANSPORTER FOR NATURAL AMINO ACIDS-RELATED"/>
    <property type="match status" value="1"/>
</dbReference>
<keyword evidence="6" id="KW-1185">Reference proteome</keyword>
<dbReference type="InterPro" id="IPR032823">
    <property type="entry name" value="BCA_ABC_TP_C"/>
</dbReference>
<gene>
    <name evidence="5" type="ORF">GHK86_18175</name>
</gene>
<keyword evidence="3 5" id="KW-0067">ATP-binding</keyword>
<evidence type="ECO:0000313" key="6">
    <source>
        <dbReference type="Proteomes" id="UP000437736"/>
    </source>
</evidence>
<dbReference type="EMBL" id="WJHE01001121">
    <property type="protein sequence ID" value="MST34642.1"/>
    <property type="molecule type" value="Genomic_DNA"/>
</dbReference>
<protein>
    <submittedName>
        <fullName evidence="5">ATP-binding cassette domain-containing protein</fullName>
    </submittedName>
</protein>
<feature type="domain" description="ABC transporter" evidence="4">
    <location>
        <begin position="24"/>
        <end position="269"/>
    </location>
</feature>
<dbReference type="SMART" id="SM00382">
    <property type="entry name" value="AAA"/>
    <property type="match status" value="1"/>
</dbReference>
<dbReference type="Gene3D" id="3.40.50.300">
    <property type="entry name" value="P-loop containing nucleotide triphosphate hydrolases"/>
    <property type="match status" value="1"/>
</dbReference>
<dbReference type="Proteomes" id="UP000437736">
    <property type="component" value="Unassembled WGS sequence"/>
</dbReference>
<dbReference type="PROSITE" id="PS50893">
    <property type="entry name" value="ABC_TRANSPORTER_2"/>
    <property type="match status" value="1"/>
</dbReference>
<evidence type="ECO:0000256" key="3">
    <source>
        <dbReference type="ARBA" id="ARBA00022840"/>
    </source>
</evidence>
<keyword evidence="2" id="KW-0547">Nucleotide-binding</keyword>
<dbReference type="InterPro" id="IPR027417">
    <property type="entry name" value="P-loop_NTPase"/>
</dbReference>
<dbReference type="GO" id="GO:0005524">
    <property type="term" value="F:ATP binding"/>
    <property type="evidence" value="ECO:0007669"/>
    <property type="project" value="UniProtKB-KW"/>
</dbReference>
<dbReference type="InterPro" id="IPR051120">
    <property type="entry name" value="ABC_AA/LPS_Transport"/>
</dbReference>
<dbReference type="PANTHER" id="PTHR45772:SF9">
    <property type="entry name" value="CONSERVED COMPONENT OF ABC TRANSPORTER FOR NATURAL AMINO ACIDS"/>
    <property type="match status" value="1"/>
</dbReference>
<dbReference type="InterPro" id="IPR003439">
    <property type="entry name" value="ABC_transporter-like_ATP-bd"/>
</dbReference>
<accession>A0ABW9QY84</accession>
<name>A0ABW9QY84_9ACTN</name>
<keyword evidence="1" id="KW-0813">Transport</keyword>
<proteinExistence type="predicted"/>
<dbReference type="InterPro" id="IPR003593">
    <property type="entry name" value="AAA+_ATPase"/>
</dbReference>
<dbReference type="Pfam" id="PF12399">
    <property type="entry name" value="BCA_ABC_TP_C"/>
    <property type="match status" value="1"/>
</dbReference>
<organism evidence="5 6">
    <name type="scientific">Acidiferrimicrobium australe</name>
    <dbReference type="NCBI Taxonomy" id="2664430"/>
    <lineage>
        <taxon>Bacteria</taxon>
        <taxon>Bacillati</taxon>
        <taxon>Actinomycetota</taxon>
        <taxon>Acidimicrobiia</taxon>
        <taxon>Acidimicrobiales</taxon>
        <taxon>Acidimicrobiaceae</taxon>
        <taxon>Acidiferrimicrobium</taxon>
    </lineage>
</organism>
<sequence length="270" mass="29014">MTTADPTSVDTAGRTARTPQTALLETRDVVVTYGGVRAVDGMSLRVRAGEAVGLIGPNGAGKSSFLATLGGQQRVSSGHIALDGEDVTGLPAHRRARLGIVRTFQMTSEFGGMTTFENLLTAGVGVEGASLANVVLHRRRQREIEQSARARVWEVLERFEATHIADLYGRELSGGQRRLVEIMRCLMRSPKVLLLDEPMVGVAPHLVQRLVGDLKSLRDEGIALVIVEHALEVVQELCDHVNVMGLGKLIAAGTYDEVVRDAAVQAAYLG</sequence>